<gene>
    <name evidence="1" type="ORF">SNAT2548_LOCUS26913</name>
</gene>
<accession>A0A812SKE7</accession>
<keyword evidence="2" id="KW-1185">Reference proteome</keyword>
<dbReference type="Proteomes" id="UP000604046">
    <property type="component" value="Unassembled WGS sequence"/>
</dbReference>
<proteinExistence type="predicted"/>
<reference evidence="1" key="1">
    <citation type="submission" date="2021-02" db="EMBL/GenBank/DDBJ databases">
        <authorList>
            <person name="Dougan E. K."/>
            <person name="Rhodes N."/>
            <person name="Thang M."/>
            <person name="Chan C."/>
        </authorList>
    </citation>
    <scope>NUCLEOTIDE SEQUENCE</scope>
</reference>
<evidence type="ECO:0000313" key="1">
    <source>
        <dbReference type="EMBL" id="CAE7479165.1"/>
    </source>
</evidence>
<dbReference type="OrthoDB" id="10497939at2759"/>
<evidence type="ECO:0000313" key="2">
    <source>
        <dbReference type="Proteomes" id="UP000604046"/>
    </source>
</evidence>
<comment type="caution">
    <text evidence="1">The sequence shown here is derived from an EMBL/GenBank/DDBJ whole genome shotgun (WGS) entry which is preliminary data.</text>
</comment>
<sequence>MAAQEDVARLASVSDFCDSFALSDLLIPLMPLRLPQTFVHGTKLGMSCWDERYAGLDSGLSSTTSLTCVNGKWLLGLGGLGPGGQDKFPATMGLQEIERKNEQEIWFFNRMRLALATEVLLDKVHCMKFGQGDEFEMVQQDFCNANLVAEFSATTSSDSRVVKMLQGINQCMEQTIVEDQPIPVHKTCAAAQEAQQVPVEDMGGMLWRLHSVSHEKAGHRLQNSLVDCTGRGAVGKVDMEHLFNTNPGRITAFLGRMTYPVSYAGPLDGSWRLISTDGMGGAYPPRTTKMRACAAFTDNGVGTTQIRMKLQKKGAAGVWQDAFDDQFTTSYSNLGLLKQVCGMWHPVVQCGVSWVNTCQVLASSDASINVDIRSYDFEYGSDDPNDARTYRGVIPVHGSYDGSPPVNTWTQLNKPADGGVMLQLSDYSSASDVRACVTYTDGATQVGNMKIRLKTREEPGTVYFEDSFGGTWSAMRLTNYWCGSWHPVSNIHCGRSWTDTCKVQLLSEHGGPIRIYRYELELRSANTANIVTSVLGRMDLAPSQASAQLSAPTWQKISYTTGISIDSKLYPTATEFRLCVSFTDNDHSRGGLRIRIRRVDGAGGVTFLEEGFGETHSGNRLFHHKCGQWHRVSTLSCGASWSNTCQVDMMQTSGAAVVLSSLDMEYQATLPRDVCRFAPVISSMAQEEVEYFKFGTWPEWQYRLSDGPVYCPEGTAITDLNMTSQHLSYKCGVVAGLGSCMEWFSPQVDIQSWTNYQALGSLKVACKTDSLLNGFHFEFSEGGNWARFRYTCCKAAGAPLALLNKLPLPMRQIEGLYCPVRKDTSGRLEYRQKFAGEQTIQVSGEAAGCIGVYEAEGMQEYDVSAKGTIIGSANAVYTNGWASICHIYCDDELIISEKKPAGGSVLTPLDACDGATKLKIWGGGHCGGCRVADWALKIQPWPDQAAVLTPSAIEPQLVPAPGDAAGCDGYQVAVGTQQYDVSATGTIIGSLNAVRVNGWAPICYVYCDDELITSYKGEGSTNHLMPLTACDGATKLKIHGGGYCGHCNVDGYQLQVRPWSSQTLAAMLQAKKKVGENSSVRTHSKQQAQALAPKSLTFDPYRGRWCIGVACADMDGRVVPVGLSGAGWDVVEVSDFDGKFEGTGVPKAKGGAVKALASMLRRIKNPKRPKQPKKVKLDGYTPEEPTYAAECIDYGELWKNIQESYKDADGQVTAHMNKLEAEPAYQLPEQHPCFVAGNVSGTRGEIGGGDGGNTGTQMNYAELDGCAARVVARELETARLERDSAIYQTIQEVFSESMDLVCDTPPNVETAPMGIGGEFQPEDWCADGKDFAKAMVQYTNFNVGIGMAHALYNVEYEDNQDCDPMQAMVDRLFCDIHCVRDAVVRGDRAILRNLKAATDVTNSNMKKMVEWSVAANKAETGWLAAKIDTAEQRLGIRVQMVQETLNAQAGAAFMEEAKELSSQMLTELSGFAQAASFNALSRHTARDALEKFVAGAEVLSGHVNASRAAEALGQLSALHATLRRAGSGSRLAALGAQFKHEAEVLQEAAKQELQVLGIYKEHGRVTSTSARAWRKEAQVQEEHHALIAMDRIWWELRGKLDDYLEAAELQVAALQDSLAAMASYEHCSSHLEEVQRKYAQSLLARDRGHTALRATWRACSRLLGELASVVADGDVFGTFVQVEGCDSRLAAQTFRQARSAVGGMKLLIHRFKVAGLAAPDVNTVLQST</sequence>
<protein>
    <submittedName>
        <fullName evidence="1">Uncharacterized protein</fullName>
    </submittedName>
</protein>
<name>A0A812SKE7_9DINO</name>
<organism evidence="1 2">
    <name type="scientific">Symbiodinium natans</name>
    <dbReference type="NCBI Taxonomy" id="878477"/>
    <lineage>
        <taxon>Eukaryota</taxon>
        <taxon>Sar</taxon>
        <taxon>Alveolata</taxon>
        <taxon>Dinophyceae</taxon>
        <taxon>Suessiales</taxon>
        <taxon>Symbiodiniaceae</taxon>
        <taxon>Symbiodinium</taxon>
    </lineage>
</organism>
<feature type="non-terminal residue" evidence="1">
    <location>
        <position position="1728"/>
    </location>
</feature>
<dbReference type="EMBL" id="CAJNDS010002446">
    <property type="protein sequence ID" value="CAE7479165.1"/>
    <property type="molecule type" value="Genomic_DNA"/>
</dbReference>